<organism evidence="2 3">
    <name type="scientific">Cylindrobasidium torrendii FP15055 ss-10</name>
    <dbReference type="NCBI Taxonomy" id="1314674"/>
    <lineage>
        <taxon>Eukaryota</taxon>
        <taxon>Fungi</taxon>
        <taxon>Dikarya</taxon>
        <taxon>Basidiomycota</taxon>
        <taxon>Agaricomycotina</taxon>
        <taxon>Agaricomycetes</taxon>
        <taxon>Agaricomycetidae</taxon>
        <taxon>Agaricales</taxon>
        <taxon>Marasmiineae</taxon>
        <taxon>Physalacriaceae</taxon>
        <taxon>Cylindrobasidium</taxon>
    </lineage>
</organism>
<evidence type="ECO:0000313" key="2">
    <source>
        <dbReference type="EMBL" id="KIY66818.1"/>
    </source>
</evidence>
<sequence>MYLPAELKGLILEELFDIDVGDSIALVWRETWHDIRTLRFRYVDFDDYRSRSVSLPNLLDIIKTAPEVARYIKEINVGKAGDWKMGFLGHWSQEEGICENLASLIKVARHAEELYLHKMVPILPVPESQEYGVLQSAFQASSIRHLHLCNAWFVSPERLLEFIGLFPKAESIEMPDGWPEQKDRWMQPLPQCTQIYALEHSYVSNTDRRFLRLLADRPIFPNIQSFTMRFHARSFIPILRRLLVQWSTTLTYLALPYLAPAYVPVGEAPLQLPPGLTTLNIGVEIVNGQRPCLEFITNTLFQNKPIGKLMLVVSYSHQCASFMTPAEIDAIARLDTAIVERVEFLEWEGVLARPCTCTSRDAPNCTFQDICRTADRWMFKQALPKVTEKFFAEMPSPEPGDFHRGKFATRGHWSYDSDSGSDDEDEDV</sequence>
<protein>
    <recommendedName>
        <fullName evidence="4">F-box domain-containing protein</fullName>
    </recommendedName>
</protein>
<accession>A0A0D7B8E1</accession>
<name>A0A0D7B8E1_9AGAR</name>
<keyword evidence="3" id="KW-1185">Reference proteome</keyword>
<feature type="compositionally biased region" description="Acidic residues" evidence="1">
    <location>
        <begin position="419"/>
        <end position="428"/>
    </location>
</feature>
<dbReference type="Proteomes" id="UP000054007">
    <property type="component" value="Unassembled WGS sequence"/>
</dbReference>
<evidence type="ECO:0008006" key="4">
    <source>
        <dbReference type="Google" id="ProtNLM"/>
    </source>
</evidence>
<gene>
    <name evidence="2" type="ORF">CYLTODRAFT_491161</name>
</gene>
<proteinExistence type="predicted"/>
<reference evidence="2 3" key="1">
    <citation type="journal article" date="2015" name="Fungal Genet. Biol.">
        <title>Evolution of novel wood decay mechanisms in Agaricales revealed by the genome sequences of Fistulina hepatica and Cylindrobasidium torrendii.</title>
        <authorList>
            <person name="Floudas D."/>
            <person name="Held B.W."/>
            <person name="Riley R."/>
            <person name="Nagy L.G."/>
            <person name="Koehler G."/>
            <person name="Ransdell A.S."/>
            <person name="Younus H."/>
            <person name="Chow J."/>
            <person name="Chiniquy J."/>
            <person name="Lipzen A."/>
            <person name="Tritt A."/>
            <person name="Sun H."/>
            <person name="Haridas S."/>
            <person name="LaButti K."/>
            <person name="Ohm R.A."/>
            <person name="Kues U."/>
            <person name="Blanchette R.A."/>
            <person name="Grigoriev I.V."/>
            <person name="Minto R.E."/>
            <person name="Hibbett D.S."/>
        </authorList>
    </citation>
    <scope>NUCLEOTIDE SEQUENCE [LARGE SCALE GENOMIC DNA]</scope>
    <source>
        <strain evidence="2 3">FP15055 ss-10</strain>
    </source>
</reference>
<feature type="region of interest" description="Disordered" evidence="1">
    <location>
        <begin position="401"/>
        <end position="428"/>
    </location>
</feature>
<dbReference type="AlphaFoldDB" id="A0A0D7B8E1"/>
<evidence type="ECO:0000313" key="3">
    <source>
        <dbReference type="Proteomes" id="UP000054007"/>
    </source>
</evidence>
<evidence type="ECO:0000256" key="1">
    <source>
        <dbReference type="SAM" id="MobiDB-lite"/>
    </source>
</evidence>
<dbReference type="EMBL" id="KN880543">
    <property type="protein sequence ID" value="KIY66818.1"/>
    <property type="molecule type" value="Genomic_DNA"/>
</dbReference>